<dbReference type="PANTHER" id="PTHR47891">
    <property type="entry name" value="TRANSPORTER-RELATED"/>
    <property type="match status" value="1"/>
</dbReference>
<dbReference type="InterPro" id="IPR045863">
    <property type="entry name" value="CorA_TM1_TM2"/>
</dbReference>
<evidence type="ECO:0000313" key="7">
    <source>
        <dbReference type="EMBL" id="KUG28934.1"/>
    </source>
</evidence>
<evidence type="ECO:0000256" key="5">
    <source>
        <dbReference type="ARBA" id="ARBA00023136"/>
    </source>
</evidence>
<accession>A0A0W8G757</accession>
<sequence length="311" mass="35329">MISIYKHTGGKLGEIRHIEDDCWINVVNPGEAEIKALAEQAGVPQDFLIDALDVDERARIEVDDGSVLVVVHTPMRAENEDDDIPFRTIPLGIIKKDRLIITVCRQENEIMQQFLEGRVKNFLVSDRARFIIQVFLNTSITFLRHLKEINRKSNLLEDDLHKSMQNEALIRLVNIEKSLVYFMTSVKANELIMSRITRADVLRLDELDKDLLEDAITENLQAIHMTKIYSNILSGLMDAFASIISNNLNVVMKVLTSVTIILMIPNLIASIYGMNVELPFQHSINAFLIVVATGFFLSVLGILVFVKKKWL</sequence>
<keyword evidence="3 6" id="KW-0812">Transmembrane</keyword>
<evidence type="ECO:0000256" key="1">
    <source>
        <dbReference type="ARBA" id="ARBA00004141"/>
    </source>
</evidence>
<evidence type="ECO:0000256" key="6">
    <source>
        <dbReference type="SAM" id="Phobius"/>
    </source>
</evidence>
<dbReference type="GO" id="GO:0046873">
    <property type="term" value="F:metal ion transmembrane transporter activity"/>
    <property type="evidence" value="ECO:0007669"/>
    <property type="project" value="InterPro"/>
</dbReference>
<dbReference type="Pfam" id="PF01544">
    <property type="entry name" value="CorA"/>
    <property type="match status" value="1"/>
</dbReference>
<reference evidence="7" key="1">
    <citation type="journal article" date="2015" name="Proc. Natl. Acad. Sci. U.S.A.">
        <title>Networks of energetic and metabolic interactions define dynamics in microbial communities.</title>
        <authorList>
            <person name="Embree M."/>
            <person name="Liu J.K."/>
            <person name="Al-Bassam M.M."/>
            <person name="Zengler K."/>
        </authorList>
    </citation>
    <scope>NUCLEOTIDE SEQUENCE</scope>
</reference>
<evidence type="ECO:0000256" key="3">
    <source>
        <dbReference type="ARBA" id="ARBA00022692"/>
    </source>
</evidence>
<evidence type="ECO:0000256" key="4">
    <source>
        <dbReference type="ARBA" id="ARBA00022989"/>
    </source>
</evidence>
<protein>
    <submittedName>
        <fullName evidence="7">Magnesium and cobalt transport protein cora</fullName>
    </submittedName>
</protein>
<dbReference type="CDD" id="cd12827">
    <property type="entry name" value="EcCorA_ZntB-like_u2"/>
    <property type="match status" value="1"/>
</dbReference>
<comment type="subcellular location">
    <subcellularLocation>
        <location evidence="1">Membrane</location>
        <topology evidence="1">Multi-pass membrane protein</topology>
    </subcellularLocation>
</comment>
<organism evidence="7">
    <name type="scientific">hydrocarbon metagenome</name>
    <dbReference type="NCBI Taxonomy" id="938273"/>
    <lineage>
        <taxon>unclassified sequences</taxon>
        <taxon>metagenomes</taxon>
        <taxon>ecological metagenomes</taxon>
    </lineage>
</organism>
<dbReference type="InterPro" id="IPR047199">
    <property type="entry name" value="CorA-like"/>
</dbReference>
<feature type="transmembrane region" description="Helical" evidence="6">
    <location>
        <begin position="250"/>
        <end position="272"/>
    </location>
</feature>
<proteinExistence type="inferred from homology"/>
<keyword evidence="4 6" id="KW-1133">Transmembrane helix</keyword>
<dbReference type="Gene3D" id="3.30.460.20">
    <property type="entry name" value="CorA soluble domain-like"/>
    <property type="match status" value="1"/>
</dbReference>
<dbReference type="Gene3D" id="1.20.58.340">
    <property type="entry name" value="Magnesium transport protein CorA, transmembrane region"/>
    <property type="match status" value="2"/>
</dbReference>
<feature type="transmembrane region" description="Helical" evidence="6">
    <location>
        <begin position="284"/>
        <end position="306"/>
    </location>
</feature>
<dbReference type="GO" id="GO:0016020">
    <property type="term" value="C:membrane"/>
    <property type="evidence" value="ECO:0007669"/>
    <property type="project" value="UniProtKB-SubCell"/>
</dbReference>
<dbReference type="SUPFAM" id="SSF144083">
    <property type="entry name" value="Magnesium transport protein CorA, transmembrane region"/>
    <property type="match status" value="1"/>
</dbReference>
<evidence type="ECO:0000256" key="2">
    <source>
        <dbReference type="ARBA" id="ARBA00009765"/>
    </source>
</evidence>
<dbReference type="InterPro" id="IPR002523">
    <property type="entry name" value="MgTranspt_CorA/ZnTranspt_ZntB"/>
</dbReference>
<dbReference type="AlphaFoldDB" id="A0A0W8G757"/>
<dbReference type="EMBL" id="LNQE01000152">
    <property type="protein sequence ID" value="KUG28934.1"/>
    <property type="molecule type" value="Genomic_DNA"/>
</dbReference>
<dbReference type="PANTHER" id="PTHR47891:SF2">
    <property type="entry name" value="MAGNESIUM AND COBALT TRANSPORTER"/>
    <property type="match status" value="1"/>
</dbReference>
<keyword evidence="5 6" id="KW-0472">Membrane</keyword>
<comment type="caution">
    <text evidence="7">The sequence shown here is derived from an EMBL/GenBank/DDBJ whole genome shotgun (WGS) entry which is preliminary data.</text>
</comment>
<comment type="similarity">
    <text evidence="2">Belongs to the CorA metal ion transporter (MIT) (TC 1.A.35) family.</text>
</comment>
<gene>
    <name evidence="7" type="ORF">ASZ90_001182</name>
</gene>
<dbReference type="SUPFAM" id="SSF143865">
    <property type="entry name" value="CorA soluble domain-like"/>
    <property type="match status" value="1"/>
</dbReference>
<dbReference type="InterPro" id="IPR045861">
    <property type="entry name" value="CorA_cytoplasmic_dom"/>
</dbReference>
<name>A0A0W8G757_9ZZZZ</name>